<keyword evidence="3 4" id="KW-0103">Bromodomain</keyword>
<feature type="compositionally biased region" description="Low complexity" evidence="6">
    <location>
        <begin position="1126"/>
        <end position="1148"/>
    </location>
</feature>
<evidence type="ECO:0000313" key="9">
    <source>
        <dbReference type="Proteomes" id="UP000054408"/>
    </source>
</evidence>
<dbReference type="eggNOG" id="KOG0644">
    <property type="taxonomic scope" value="Eukaryota"/>
</dbReference>
<evidence type="ECO:0000256" key="3">
    <source>
        <dbReference type="ARBA" id="ARBA00023117"/>
    </source>
</evidence>
<dbReference type="OMA" id="MNRTRPR"/>
<dbReference type="Gene3D" id="2.30.30.1040">
    <property type="match status" value="1"/>
</dbReference>
<feature type="region of interest" description="Disordered" evidence="6">
    <location>
        <begin position="607"/>
        <end position="628"/>
    </location>
</feature>
<dbReference type="Pfam" id="PF00439">
    <property type="entry name" value="Bromodomain"/>
    <property type="match status" value="1"/>
</dbReference>
<evidence type="ECO:0000256" key="2">
    <source>
        <dbReference type="ARBA" id="ARBA00022737"/>
    </source>
</evidence>
<feature type="repeat" description="WD" evidence="5">
    <location>
        <begin position="207"/>
        <end position="242"/>
    </location>
</feature>
<dbReference type="GO" id="GO:0006357">
    <property type="term" value="P:regulation of transcription by RNA polymerase II"/>
    <property type="evidence" value="ECO:0007669"/>
    <property type="project" value="TreeGrafter"/>
</dbReference>
<feature type="compositionally biased region" description="Low complexity" evidence="6">
    <location>
        <begin position="717"/>
        <end position="726"/>
    </location>
</feature>
<keyword evidence="2" id="KW-0677">Repeat</keyword>
<dbReference type="PANTHER" id="PTHR16266:SF17">
    <property type="entry name" value="BRWD3"/>
    <property type="match status" value="1"/>
</dbReference>
<dbReference type="CDD" id="cd00200">
    <property type="entry name" value="WD40"/>
    <property type="match status" value="1"/>
</dbReference>
<dbReference type="SUPFAM" id="SSF47370">
    <property type="entry name" value="Bromodomain"/>
    <property type="match status" value="1"/>
</dbReference>
<evidence type="ECO:0000313" key="8">
    <source>
        <dbReference type="EMBL" id="KNC55272.1"/>
    </source>
</evidence>
<sequence>MDIVSASSNAPRIAPRLAPLLPKGRLVAMADAVLAAAARLNSAFPQNLASLLAVGRLDPITAIVDTEATKSSSSASPSAALLSASKMLRQRSVYGQAERGQAWLNPTRFVSRLQRVYSTRGHIKDAYCLKFDRSSRRIVTGADDRLVKVWNARTGRLLLTLRGAIHDITDLACSLDNRFVAASSNGEGLVNDIRVWDLATGEAKAVLLGHSQDINSIAFVPSPLADTYRLVSISSDGSVRIWTSGPDGEFAAHPLVVLPTGPGAEPIRDSQLMALDVDPTGTRLAVGNHLGHVFVYNLASRRPTLLAALPAHAHRIMSIKFSPRGDALLTAARNSTAAVWTEDPDAPGTFAVARFGEGRGYDTIVAEWAGRHASLVITATSDHAVRVYDATTGALRHTLRGHEQDALVIQAHPTLPNLRGSQLTIFEELDPIDDISFSPDGTSLAAISLLGVIFFYQVGPCLRDYRDIPPEQFTTDDYKPLVRDINSWVLDAASQRPPHALPPAPRCDMAGVEYDTQPHPSELVPSPSLALAPTDLARAAARLAALRNYRGSDDDVAHRRAVIATVRAAAAGTPSAPSSRSGETDVLTAPFTVVDAAAAFAALLRNPPRRRQRASPRRSAADRRVTAEEEAIAEVVAAGRRVHTTRSGRVARTTFSAEELNRFEARTAARAAAAAEPTRRSSRRRAARSWRDALSSSSSSESSFGSAPRRERKRARTTTTATTARGGARGGGARGRAQPSAMLVFPDWLTTRSPPHRYVPQLGDRVIYAIQGHTAYLESHPSDFVPLWDLAPSLPGTGVVPAEVVELKWQCNERRTVHLGLRIESDEMPRASRALQNIDVLWIEYDPGVEGVADFLLLREQVLAAEARLGAHNAAQQPPLVAVYYEDMAKLYLGRLAGRTVADPRYPHSPWESVEINWLSDAAPTAVSPWEVVPWTAVAAVLGADADSTAPELDCSEAQYAALQNHMWQRAELDRARAERVTTAIAAALQDNDFAIAVDAFRMPVDVSDFPLYPNLVTAPSDLTTILARLRSGYYRTSQALEFDMRRIGAAAAEFNAPDSLIVRVAAALSDGLLALVHNSDATLLRVDFATAEGIVASDDSDNEPLSAPPAPPAPPSERPKRNRSPPADAVPADQPPAKRARPLSPAASVPPVPAAAAAAPPRRAIKLRLPAQGNVAAADSDSESSASISSSSASSSAGESSYGHADGDDDDDASESSWA</sequence>
<feature type="compositionally biased region" description="Low complexity" evidence="6">
    <location>
        <begin position="692"/>
        <end position="707"/>
    </location>
</feature>
<evidence type="ECO:0000259" key="7">
    <source>
        <dbReference type="PROSITE" id="PS50014"/>
    </source>
</evidence>
<keyword evidence="9" id="KW-1185">Reference proteome</keyword>
<dbReference type="SMART" id="SM00297">
    <property type="entry name" value="BROMO"/>
    <property type="match status" value="1"/>
</dbReference>
<dbReference type="GO" id="GO:0007010">
    <property type="term" value="P:cytoskeleton organization"/>
    <property type="evidence" value="ECO:0007669"/>
    <property type="project" value="TreeGrafter"/>
</dbReference>
<feature type="repeat" description="WD" evidence="5">
    <location>
        <begin position="309"/>
        <end position="340"/>
    </location>
</feature>
<dbReference type="PROSITE" id="PS50294">
    <property type="entry name" value="WD_REPEATS_REGION"/>
    <property type="match status" value="3"/>
</dbReference>
<dbReference type="Pfam" id="PF25313">
    <property type="entry name" value="BRWD_AD"/>
    <property type="match status" value="1"/>
</dbReference>
<proteinExistence type="predicted"/>
<accession>A0A0L0DSS6</accession>
<reference evidence="8 9" key="1">
    <citation type="submission" date="2010-05" db="EMBL/GenBank/DDBJ databases">
        <title>The Genome Sequence of Thecamonas trahens ATCC 50062.</title>
        <authorList>
            <consortium name="The Broad Institute Genome Sequencing Platform"/>
            <person name="Russ C."/>
            <person name="Cuomo C."/>
            <person name="Shea T."/>
            <person name="Young S.K."/>
            <person name="Zeng Q."/>
            <person name="Koehrsen M."/>
            <person name="Haas B."/>
            <person name="Borodovsky M."/>
            <person name="Guigo R."/>
            <person name="Alvarado L."/>
            <person name="Berlin A."/>
            <person name="Bochicchio J."/>
            <person name="Borenstein D."/>
            <person name="Chapman S."/>
            <person name="Chen Z."/>
            <person name="Freedman E."/>
            <person name="Gellesch M."/>
            <person name="Goldberg J."/>
            <person name="Griggs A."/>
            <person name="Gujja S."/>
            <person name="Heilman E."/>
            <person name="Heiman D."/>
            <person name="Hepburn T."/>
            <person name="Howarth C."/>
            <person name="Jen D."/>
            <person name="Larson L."/>
            <person name="Mehta T."/>
            <person name="Park D."/>
            <person name="Pearson M."/>
            <person name="Roberts A."/>
            <person name="Saif S."/>
            <person name="Shenoy N."/>
            <person name="Sisk P."/>
            <person name="Stolte C."/>
            <person name="Sykes S."/>
            <person name="Thomson T."/>
            <person name="Walk T."/>
            <person name="White J."/>
            <person name="Yandava C."/>
            <person name="Burger G."/>
            <person name="Gray M.W."/>
            <person name="Holland P.W.H."/>
            <person name="King N."/>
            <person name="Lang F.B.F."/>
            <person name="Roger A.J."/>
            <person name="Ruiz-Trillo I."/>
            <person name="Lander E."/>
            <person name="Nusbaum C."/>
        </authorList>
    </citation>
    <scope>NUCLEOTIDE SEQUENCE [LARGE SCALE GENOMIC DNA]</scope>
    <source>
        <strain evidence="8 9">ATCC 50062</strain>
    </source>
</reference>
<dbReference type="InterPro" id="IPR057451">
    <property type="entry name" value="BRWD/PHIP_AD"/>
</dbReference>
<feature type="region of interest" description="Disordered" evidence="6">
    <location>
        <begin position="670"/>
        <end position="737"/>
    </location>
</feature>
<gene>
    <name evidence="8" type="ORF">AMSG_10911</name>
</gene>
<keyword evidence="1 5" id="KW-0853">WD repeat</keyword>
<dbReference type="InterPro" id="IPR001487">
    <property type="entry name" value="Bromodomain"/>
</dbReference>
<evidence type="ECO:0000256" key="5">
    <source>
        <dbReference type="PROSITE-ProRule" id="PRU00221"/>
    </source>
</evidence>
<dbReference type="SUPFAM" id="SSF50978">
    <property type="entry name" value="WD40 repeat-like"/>
    <property type="match status" value="1"/>
</dbReference>
<feature type="domain" description="Bromo" evidence="7">
    <location>
        <begin position="1001"/>
        <end position="1063"/>
    </location>
</feature>
<dbReference type="GeneID" id="25569016"/>
<dbReference type="GO" id="GO:0005634">
    <property type="term" value="C:nucleus"/>
    <property type="evidence" value="ECO:0007669"/>
    <property type="project" value="TreeGrafter"/>
</dbReference>
<feature type="region of interest" description="Disordered" evidence="6">
    <location>
        <begin position="1098"/>
        <end position="1161"/>
    </location>
</feature>
<dbReference type="SMART" id="SM00320">
    <property type="entry name" value="WD40"/>
    <property type="match status" value="7"/>
</dbReference>
<dbReference type="RefSeq" id="XP_013753095.1">
    <property type="nucleotide sequence ID" value="XM_013897641.1"/>
</dbReference>
<dbReference type="AlphaFoldDB" id="A0A0L0DSS6"/>
<dbReference type="InterPro" id="IPR001680">
    <property type="entry name" value="WD40_rpt"/>
</dbReference>
<dbReference type="InterPro" id="IPR036322">
    <property type="entry name" value="WD40_repeat_dom_sf"/>
</dbReference>
<evidence type="ECO:0000256" key="6">
    <source>
        <dbReference type="SAM" id="MobiDB-lite"/>
    </source>
</evidence>
<dbReference type="Gene3D" id="2.130.10.10">
    <property type="entry name" value="YVTN repeat-like/Quinoprotein amine dehydrogenase"/>
    <property type="match status" value="3"/>
</dbReference>
<feature type="region of interest" description="Disordered" evidence="6">
    <location>
        <begin position="1174"/>
        <end position="1220"/>
    </location>
</feature>
<protein>
    <recommendedName>
        <fullName evidence="7">Bromo domain-containing protein</fullName>
    </recommendedName>
</protein>
<name>A0A0L0DSS6_THETB</name>
<feature type="repeat" description="WD" evidence="5">
    <location>
        <begin position="119"/>
        <end position="160"/>
    </location>
</feature>
<dbReference type="Proteomes" id="UP000054408">
    <property type="component" value="Unassembled WGS sequence"/>
</dbReference>
<dbReference type="EMBL" id="GL349498">
    <property type="protein sequence ID" value="KNC55272.1"/>
    <property type="molecule type" value="Genomic_DNA"/>
</dbReference>
<feature type="compositionally biased region" description="Pro residues" evidence="6">
    <location>
        <begin position="1107"/>
        <end position="1117"/>
    </location>
</feature>
<dbReference type="OrthoDB" id="10265743at2759"/>
<dbReference type="InterPro" id="IPR019775">
    <property type="entry name" value="WD40_repeat_CS"/>
</dbReference>
<dbReference type="STRING" id="461836.A0A0L0DSS6"/>
<dbReference type="PROSITE" id="PS50082">
    <property type="entry name" value="WD_REPEATS_2"/>
    <property type="match status" value="3"/>
</dbReference>
<feature type="compositionally biased region" description="Low complexity" evidence="6">
    <location>
        <begin position="1174"/>
        <end position="1202"/>
    </location>
</feature>
<organism evidence="8 9">
    <name type="scientific">Thecamonas trahens ATCC 50062</name>
    <dbReference type="NCBI Taxonomy" id="461836"/>
    <lineage>
        <taxon>Eukaryota</taxon>
        <taxon>Apusozoa</taxon>
        <taxon>Apusomonadida</taxon>
        <taxon>Apusomonadidae</taxon>
        <taxon>Thecamonas</taxon>
    </lineage>
</organism>
<feature type="compositionally biased region" description="Acidic residues" evidence="6">
    <location>
        <begin position="1208"/>
        <end position="1220"/>
    </location>
</feature>
<dbReference type="InterPro" id="IPR052060">
    <property type="entry name" value="Bromo_WD_repeat"/>
</dbReference>
<dbReference type="Pfam" id="PF00400">
    <property type="entry name" value="WD40"/>
    <property type="match status" value="3"/>
</dbReference>
<dbReference type="GO" id="GO:0008360">
    <property type="term" value="P:regulation of cell shape"/>
    <property type="evidence" value="ECO:0007669"/>
    <property type="project" value="TreeGrafter"/>
</dbReference>
<feature type="compositionally biased region" description="Basic residues" evidence="6">
    <location>
        <begin position="607"/>
        <end position="616"/>
    </location>
</feature>
<dbReference type="PROSITE" id="PS00678">
    <property type="entry name" value="WD_REPEATS_1"/>
    <property type="match status" value="1"/>
</dbReference>
<evidence type="ECO:0000256" key="1">
    <source>
        <dbReference type="ARBA" id="ARBA00022574"/>
    </source>
</evidence>
<dbReference type="Gene3D" id="1.20.920.10">
    <property type="entry name" value="Bromodomain-like"/>
    <property type="match status" value="1"/>
</dbReference>
<dbReference type="PANTHER" id="PTHR16266">
    <property type="entry name" value="WD REPEAT DOMAIN 9"/>
    <property type="match status" value="1"/>
</dbReference>
<dbReference type="InterPro" id="IPR015943">
    <property type="entry name" value="WD40/YVTN_repeat-like_dom_sf"/>
</dbReference>
<evidence type="ECO:0000256" key="4">
    <source>
        <dbReference type="PROSITE-ProRule" id="PRU00035"/>
    </source>
</evidence>
<dbReference type="PROSITE" id="PS50014">
    <property type="entry name" value="BROMODOMAIN_2"/>
    <property type="match status" value="1"/>
</dbReference>
<dbReference type="InterPro" id="IPR036427">
    <property type="entry name" value="Bromodomain-like_sf"/>
</dbReference>